<evidence type="ECO:0000259" key="1">
    <source>
        <dbReference type="PROSITE" id="PS50927"/>
    </source>
</evidence>
<dbReference type="PROSITE" id="PS50927">
    <property type="entry name" value="BULB_LECTIN"/>
    <property type="match status" value="1"/>
</dbReference>
<reference evidence="2" key="1">
    <citation type="submission" date="2015-06" db="EMBL/GenBank/DDBJ databases">
        <authorList>
            <person name="Hoefler B.C."/>
            <person name="Straight P.D."/>
        </authorList>
    </citation>
    <scope>NUCLEOTIDE SEQUENCE</scope>
</reference>
<dbReference type="SUPFAM" id="SSF51110">
    <property type="entry name" value="alpha-D-mannose-specific plant lectins"/>
    <property type="match status" value="1"/>
</dbReference>
<name>A0A0K8U852_BACLA</name>
<evidence type="ECO:0000313" key="2">
    <source>
        <dbReference type="EMBL" id="JAI22731.1"/>
    </source>
</evidence>
<gene>
    <name evidence="2" type="primary">comA_0</name>
    <name evidence="2" type="ORF">c0_g1_i1</name>
</gene>
<sequence>RMFKGRGVFGGLGAQFMKQSSQAHKDAIEAEEWIAELKRFDFDRIHSTTNLPAGGTIISANKNYLATLRDDGNFVIYVSSHFVPSNIIWQTNTGGKGHAPYRFTAQEDGNIVLYDSKNTPLWSSNTHGKGNAPYTLLLSEEGNLEWYGAKGKLQWESGSTRK</sequence>
<dbReference type="CDD" id="cd00028">
    <property type="entry name" value="B_lectin"/>
    <property type="match status" value="1"/>
</dbReference>
<dbReference type="InterPro" id="IPR001480">
    <property type="entry name" value="Bulb-type_lectin_dom"/>
</dbReference>
<protein>
    <submittedName>
        <fullName evidence="2">Comitin</fullName>
    </submittedName>
</protein>
<dbReference type="SMART" id="SM00108">
    <property type="entry name" value="B_lectin"/>
    <property type="match status" value="1"/>
</dbReference>
<dbReference type="EMBL" id="GDHF01029583">
    <property type="protein sequence ID" value="JAI22731.1"/>
    <property type="molecule type" value="Transcribed_RNA"/>
</dbReference>
<dbReference type="InterPro" id="IPR036426">
    <property type="entry name" value="Bulb-type_lectin_dom_sf"/>
</dbReference>
<dbReference type="AlphaFoldDB" id="A0A0K8U852"/>
<accession>A0A0K8U852</accession>
<organism evidence="2">
    <name type="scientific">Bactrocera latifrons</name>
    <name type="common">Malaysian fruit fly</name>
    <name type="synonym">Chaetodacus latifrons</name>
    <dbReference type="NCBI Taxonomy" id="174628"/>
    <lineage>
        <taxon>Eukaryota</taxon>
        <taxon>Metazoa</taxon>
        <taxon>Ecdysozoa</taxon>
        <taxon>Arthropoda</taxon>
        <taxon>Hexapoda</taxon>
        <taxon>Insecta</taxon>
        <taxon>Pterygota</taxon>
        <taxon>Neoptera</taxon>
        <taxon>Endopterygota</taxon>
        <taxon>Diptera</taxon>
        <taxon>Brachycera</taxon>
        <taxon>Muscomorpha</taxon>
        <taxon>Tephritoidea</taxon>
        <taxon>Tephritidae</taxon>
        <taxon>Bactrocera</taxon>
        <taxon>Bactrocera</taxon>
    </lineage>
</organism>
<proteinExistence type="predicted"/>
<dbReference type="Gene3D" id="2.90.10.10">
    <property type="entry name" value="Bulb-type lectin domain"/>
    <property type="match status" value="2"/>
</dbReference>
<feature type="non-terminal residue" evidence="2">
    <location>
        <position position="1"/>
    </location>
</feature>
<feature type="domain" description="Bulb-type lectin" evidence="1">
    <location>
        <begin position="42"/>
        <end position="159"/>
    </location>
</feature>